<evidence type="ECO:0000256" key="1">
    <source>
        <dbReference type="ARBA" id="ARBA00004418"/>
    </source>
</evidence>
<dbReference type="GO" id="GO:0042597">
    <property type="term" value="C:periplasmic space"/>
    <property type="evidence" value="ECO:0007669"/>
    <property type="project" value="UniProtKB-SubCell"/>
</dbReference>
<sequence>MKLVIAVLVAAGLAAGACTKPPDTAATGAGGMPKLRCVGAGASLNQGVPQLMDTAKLDEKNGVDVEYKALGTSSATQVAGVLGGDYDCAAPATTAAFAAIGKGSDLTIVGGINKGASILAIRKDAARKSGVAADAPMAERIKALKGLKIVTAAAGSGNQELLVLLLKHYGLDPKKDVTITGVTEASAIVGGLRQGRFDAGFYGSGVMEANIASGEAQLWASVPRGDMKEVFGDAVTSVIIMRRSYAEKNPDVVRKLSAALAATSRQVAEDPEGSGAQLRQGWFPQISEEVWKLTWEQGRLSFPADGKFPRTSFDAVAKLVPAEVRNGLEYEKAVDPRARG</sequence>
<reference evidence="4" key="1">
    <citation type="submission" date="2020-11" db="EMBL/GenBank/DDBJ databases">
        <title>Sequencing the genomes of 1000 actinobacteria strains.</title>
        <authorList>
            <person name="Klenk H.-P."/>
        </authorList>
    </citation>
    <scope>NUCLEOTIDE SEQUENCE</scope>
    <source>
        <strain evidence="4">DSM 43175</strain>
    </source>
</reference>
<organism evidence="4 5">
    <name type="scientific">Actinomadura viridis</name>
    <dbReference type="NCBI Taxonomy" id="58110"/>
    <lineage>
        <taxon>Bacteria</taxon>
        <taxon>Bacillati</taxon>
        <taxon>Actinomycetota</taxon>
        <taxon>Actinomycetes</taxon>
        <taxon>Streptosporangiales</taxon>
        <taxon>Thermomonosporaceae</taxon>
        <taxon>Actinomadura</taxon>
    </lineage>
</organism>
<evidence type="ECO:0000313" key="4">
    <source>
        <dbReference type="EMBL" id="MBG6092968.1"/>
    </source>
</evidence>
<dbReference type="Gene3D" id="3.40.190.10">
    <property type="entry name" value="Periplasmic binding protein-like II"/>
    <property type="match status" value="2"/>
</dbReference>
<keyword evidence="3" id="KW-0732">Signal</keyword>
<dbReference type="PANTHER" id="PTHR30024:SF47">
    <property type="entry name" value="TAURINE-BINDING PERIPLASMIC PROTEIN"/>
    <property type="match status" value="1"/>
</dbReference>
<dbReference type="PROSITE" id="PS51257">
    <property type="entry name" value="PROKAR_LIPOPROTEIN"/>
    <property type="match status" value="1"/>
</dbReference>
<accession>A0A931DQM7</accession>
<comment type="similarity">
    <text evidence="2">Belongs to the bacterial solute-binding protein SsuA/TauA family.</text>
</comment>
<evidence type="ECO:0000256" key="2">
    <source>
        <dbReference type="ARBA" id="ARBA00010742"/>
    </source>
</evidence>
<evidence type="ECO:0000313" key="5">
    <source>
        <dbReference type="Proteomes" id="UP000614047"/>
    </source>
</evidence>
<name>A0A931DQM7_9ACTN</name>
<dbReference type="EMBL" id="JADOUA010000001">
    <property type="protein sequence ID" value="MBG6092968.1"/>
    <property type="molecule type" value="Genomic_DNA"/>
</dbReference>
<dbReference type="AlphaFoldDB" id="A0A931DQM7"/>
<dbReference type="Pfam" id="PF13379">
    <property type="entry name" value="NMT1_2"/>
    <property type="match status" value="1"/>
</dbReference>
<dbReference type="SUPFAM" id="SSF53850">
    <property type="entry name" value="Periplasmic binding protein-like II"/>
    <property type="match status" value="1"/>
</dbReference>
<comment type="caution">
    <text evidence="4">The sequence shown here is derived from an EMBL/GenBank/DDBJ whole genome shotgun (WGS) entry which is preliminary data.</text>
</comment>
<proteinExistence type="inferred from homology"/>
<dbReference type="Proteomes" id="UP000614047">
    <property type="component" value="Unassembled WGS sequence"/>
</dbReference>
<dbReference type="PANTHER" id="PTHR30024">
    <property type="entry name" value="ALIPHATIC SULFONATES-BINDING PROTEIN-RELATED"/>
    <property type="match status" value="1"/>
</dbReference>
<protein>
    <submittedName>
        <fullName evidence="4">NitT/TauT family transport system substrate-binding protein</fullName>
    </submittedName>
</protein>
<evidence type="ECO:0000256" key="3">
    <source>
        <dbReference type="ARBA" id="ARBA00022729"/>
    </source>
</evidence>
<dbReference type="GO" id="GO:0042918">
    <property type="term" value="P:alkanesulfonate transmembrane transport"/>
    <property type="evidence" value="ECO:0007669"/>
    <property type="project" value="TreeGrafter"/>
</dbReference>
<comment type="subcellular location">
    <subcellularLocation>
        <location evidence="1">Periplasm</location>
    </subcellularLocation>
</comment>
<gene>
    <name evidence="4" type="ORF">IW256_007081</name>
</gene>
<keyword evidence="5" id="KW-1185">Reference proteome</keyword>
<dbReference type="RefSeq" id="WP_197015084.1">
    <property type="nucleotide sequence ID" value="NZ_BAABES010000023.1"/>
</dbReference>